<dbReference type="GO" id="GO:0004672">
    <property type="term" value="F:protein kinase activity"/>
    <property type="evidence" value="ECO:0007669"/>
    <property type="project" value="InterPro"/>
</dbReference>
<feature type="transmembrane region" description="Helical" evidence="13">
    <location>
        <begin position="383"/>
        <end position="408"/>
    </location>
</feature>
<sequence>MGRVDKEFESDYPRPCWNLRFFPEGERNCYNINVTKGTKYLIRATFVYGNYDRSNIIPTFDLYLGPNIWTKVEANDTIKEIRGRYPYDLYDRFWFPVFNESLWIPITTNLSENTGIAYNPPERVMKTAATPLDANATLDIEWTVESPTTQCYPYLYFPELQTLQANDTREFNLMLNGAFLYGPILPTLDMEIVYDKLPNQCTDGKCVLQLTKTPRSTLPPILSAYEVYTVMDFPQLETNDDDVNGIREVQDTYDLRRITWQGDPCVPNQFSWEGLKCNQSDNSTPPTIISLDLSSSGLTGVIAEAIQNLAHLQQLDLSNNSLSGGVPDFLADMKSLFLINLSDNNLSGWVPKTIVEKKGLKFNVEGNPHIISKSGPCVSKEDIVVPVSIAVVVTSLALLVTALVIFFLCRQKRVIGEGGFGSVYLGSVNGAEQVAVKVLSHSSSQGDREFRAELLLRVHHKNLVGLVGYCDEGENLALIYEYMANGDLKEHMSGRTRNNFIMSWENRLKIATETAQEILSPCVD</sequence>
<dbReference type="AlphaFoldDB" id="A0A8S2B5P7"/>
<evidence type="ECO:0000256" key="4">
    <source>
        <dbReference type="ARBA" id="ARBA00022692"/>
    </source>
</evidence>
<keyword evidence="7 13" id="KW-1133">Transmembrane helix</keyword>
<evidence type="ECO:0000256" key="2">
    <source>
        <dbReference type="ARBA" id="ARBA00012513"/>
    </source>
</evidence>
<dbReference type="Proteomes" id="UP000682877">
    <property type="component" value="Chromosome 8"/>
</dbReference>
<evidence type="ECO:0000256" key="8">
    <source>
        <dbReference type="ARBA" id="ARBA00023136"/>
    </source>
</evidence>
<keyword evidence="12" id="KW-0547">Nucleotide-binding</keyword>
<dbReference type="PROSITE" id="PS00107">
    <property type="entry name" value="PROTEIN_KINASE_ATP"/>
    <property type="match status" value="1"/>
</dbReference>
<protein>
    <recommendedName>
        <fullName evidence="2">non-specific serine/threonine protein kinase</fullName>
        <ecNumber evidence="2">2.7.11.1</ecNumber>
    </recommendedName>
</protein>
<dbReference type="GO" id="GO:0005524">
    <property type="term" value="F:ATP binding"/>
    <property type="evidence" value="ECO:0007669"/>
    <property type="project" value="UniProtKB-UniRule"/>
</dbReference>
<dbReference type="FunFam" id="3.80.10.10:FF:000129">
    <property type="entry name" value="Leucine-rich repeat receptor-like kinase"/>
    <property type="match status" value="1"/>
</dbReference>
<feature type="binding site" evidence="12">
    <location>
        <position position="437"/>
    </location>
    <ligand>
        <name>ATP</name>
        <dbReference type="ChEBI" id="CHEBI:30616"/>
    </ligand>
</feature>
<proteinExistence type="predicted"/>
<evidence type="ECO:0000313" key="16">
    <source>
        <dbReference type="Proteomes" id="UP000682877"/>
    </source>
</evidence>
<feature type="domain" description="Protein kinase" evidence="14">
    <location>
        <begin position="409"/>
        <end position="524"/>
    </location>
</feature>
<dbReference type="GO" id="GO:0016020">
    <property type="term" value="C:membrane"/>
    <property type="evidence" value="ECO:0007669"/>
    <property type="project" value="UniProtKB-SubCell"/>
</dbReference>
<dbReference type="PANTHER" id="PTHR45631:SF86">
    <property type="entry name" value="LEUCINE-RICH REPEAT PROTEIN KINASE FAMILY PROTEIN"/>
    <property type="match status" value="1"/>
</dbReference>
<dbReference type="SUPFAM" id="SSF56112">
    <property type="entry name" value="Protein kinase-like (PK-like)"/>
    <property type="match status" value="1"/>
</dbReference>
<keyword evidence="12" id="KW-0067">ATP-binding</keyword>
<keyword evidence="8 13" id="KW-0472">Membrane</keyword>
<dbReference type="InterPro" id="IPR011009">
    <property type="entry name" value="Kinase-like_dom_sf"/>
</dbReference>
<dbReference type="EC" id="2.7.11.1" evidence="2"/>
<evidence type="ECO:0000256" key="1">
    <source>
        <dbReference type="ARBA" id="ARBA00004167"/>
    </source>
</evidence>
<comment type="catalytic activity">
    <reaction evidence="11">
        <text>L-seryl-[protein] + ATP = O-phospho-L-seryl-[protein] + ADP + H(+)</text>
        <dbReference type="Rhea" id="RHEA:17989"/>
        <dbReference type="Rhea" id="RHEA-COMP:9863"/>
        <dbReference type="Rhea" id="RHEA-COMP:11604"/>
        <dbReference type="ChEBI" id="CHEBI:15378"/>
        <dbReference type="ChEBI" id="CHEBI:29999"/>
        <dbReference type="ChEBI" id="CHEBI:30616"/>
        <dbReference type="ChEBI" id="CHEBI:83421"/>
        <dbReference type="ChEBI" id="CHEBI:456216"/>
        <dbReference type="EC" id="2.7.11.1"/>
    </reaction>
</comment>
<comment type="subcellular location">
    <subcellularLocation>
        <location evidence="1">Membrane</location>
        <topology evidence="1">Single-pass membrane protein</topology>
    </subcellularLocation>
</comment>
<dbReference type="InterPro" id="IPR001245">
    <property type="entry name" value="Ser-Thr/Tyr_kinase_cat_dom"/>
</dbReference>
<evidence type="ECO:0000259" key="14">
    <source>
        <dbReference type="PROSITE" id="PS50011"/>
    </source>
</evidence>
<keyword evidence="5" id="KW-0732">Signal</keyword>
<reference evidence="15" key="1">
    <citation type="submission" date="2021-01" db="EMBL/GenBank/DDBJ databases">
        <authorList>
            <person name="Bezrukov I."/>
        </authorList>
    </citation>
    <scope>NUCLEOTIDE SEQUENCE</scope>
</reference>
<evidence type="ECO:0000256" key="10">
    <source>
        <dbReference type="ARBA" id="ARBA00047899"/>
    </source>
</evidence>
<dbReference type="PROSITE" id="PS50011">
    <property type="entry name" value="PROTEIN_KINASE_DOM"/>
    <property type="match status" value="1"/>
</dbReference>
<comment type="catalytic activity">
    <reaction evidence="10">
        <text>L-threonyl-[protein] + ATP = O-phospho-L-threonyl-[protein] + ADP + H(+)</text>
        <dbReference type="Rhea" id="RHEA:46608"/>
        <dbReference type="Rhea" id="RHEA-COMP:11060"/>
        <dbReference type="Rhea" id="RHEA-COMP:11605"/>
        <dbReference type="ChEBI" id="CHEBI:15378"/>
        <dbReference type="ChEBI" id="CHEBI:30013"/>
        <dbReference type="ChEBI" id="CHEBI:30616"/>
        <dbReference type="ChEBI" id="CHEBI:61977"/>
        <dbReference type="ChEBI" id="CHEBI:456216"/>
        <dbReference type="EC" id="2.7.11.1"/>
    </reaction>
</comment>
<dbReference type="Pfam" id="PF07714">
    <property type="entry name" value="PK_Tyr_Ser-Thr"/>
    <property type="match status" value="1"/>
</dbReference>
<name>A0A8S2B5P7_ARAAE</name>
<dbReference type="Gene3D" id="1.10.510.10">
    <property type="entry name" value="Transferase(Phosphotransferase) domain 1"/>
    <property type="match status" value="1"/>
</dbReference>
<evidence type="ECO:0000256" key="13">
    <source>
        <dbReference type="SAM" id="Phobius"/>
    </source>
</evidence>
<keyword evidence="9" id="KW-0675">Receptor</keyword>
<keyword evidence="16" id="KW-1185">Reference proteome</keyword>
<dbReference type="Gene3D" id="3.80.10.10">
    <property type="entry name" value="Ribonuclease Inhibitor"/>
    <property type="match status" value="1"/>
</dbReference>
<keyword evidence="6" id="KW-0677">Repeat</keyword>
<evidence type="ECO:0000256" key="3">
    <source>
        <dbReference type="ARBA" id="ARBA00022614"/>
    </source>
</evidence>
<evidence type="ECO:0000256" key="5">
    <source>
        <dbReference type="ARBA" id="ARBA00022729"/>
    </source>
</evidence>
<evidence type="ECO:0000256" key="9">
    <source>
        <dbReference type="ARBA" id="ARBA00023170"/>
    </source>
</evidence>
<dbReference type="InterPro" id="IPR017441">
    <property type="entry name" value="Protein_kinase_ATP_BS"/>
</dbReference>
<dbReference type="SUPFAM" id="SSF52058">
    <property type="entry name" value="L domain-like"/>
    <property type="match status" value="1"/>
</dbReference>
<evidence type="ECO:0000313" key="15">
    <source>
        <dbReference type="EMBL" id="CAE6258466.1"/>
    </source>
</evidence>
<dbReference type="InterPro" id="IPR000719">
    <property type="entry name" value="Prot_kinase_dom"/>
</dbReference>
<dbReference type="InterPro" id="IPR024788">
    <property type="entry name" value="Malectin-like_Carb-bd_dom"/>
</dbReference>
<gene>
    <name evidence="15" type="ORF">AARE701A_LOCUS22329</name>
</gene>
<organism evidence="15 16">
    <name type="scientific">Arabidopsis arenosa</name>
    <name type="common">Sand rock-cress</name>
    <name type="synonym">Cardaminopsis arenosa</name>
    <dbReference type="NCBI Taxonomy" id="38785"/>
    <lineage>
        <taxon>Eukaryota</taxon>
        <taxon>Viridiplantae</taxon>
        <taxon>Streptophyta</taxon>
        <taxon>Embryophyta</taxon>
        <taxon>Tracheophyta</taxon>
        <taxon>Spermatophyta</taxon>
        <taxon>Magnoliopsida</taxon>
        <taxon>eudicotyledons</taxon>
        <taxon>Gunneridae</taxon>
        <taxon>Pentapetalae</taxon>
        <taxon>rosids</taxon>
        <taxon>malvids</taxon>
        <taxon>Brassicales</taxon>
        <taxon>Brassicaceae</taxon>
        <taxon>Camelineae</taxon>
        <taxon>Arabidopsis</taxon>
    </lineage>
</organism>
<evidence type="ECO:0000256" key="11">
    <source>
        <dbReference type="ARBA" id="ARBA00048679"/>
    </source>
</evidence>
<dbReference type="InterPro" id="IPR001611">
    <property type="entry name" value="Leu-rich_rpt"/>
</dbReference>
<dbReference type="PANTHER" id="PTHR45631">
    <property type="entry name" value="OS07G0107800 PROTEIN-RELATED"/>
    <property type="match status" value="1"/>
</dbReference>
<accession>A0A8S2B5P7</accession>
<evidence type="ECO:0000256" key="12">
    <source>
        <dbReference type="PROSITE-ProRule" id="PRU10141"/>
    </source>
</evidence>
<dbReference type="EMBL" id="LR999458">
    <property type="protein sequence ID" value="CAE6258466.1"/>
    <property type="molecule type" value="Genomic_DNA"/>
</dbReference>
<dbReference type="Pfam" id="PF12819">
    <property type="entry name" value="Malectin_like"/>
    <property type="match status" value="2"/>
</dbReference>
<evidence type="ECO:0000256" key="6">
    <source>
        <dbReference type="ARBA" id="ARBA00022737"/>
    </source>
</evidence>
<keyword evidence="3" id="KW-0433">Leucine-rich repeat</keyword>
<keyword evidence="4 13" id="KW-0812">Transmembrane</keyword>
<evidence type="ECO:0000256" key="7">
    <source>
        <dbReference type="ARBA" id="ARBA00022989"/>
    </source>
</evidence>
<dbReference type="Pfam" id="PF13855">
    <property type="entry name" value="LRR_8"/>
    <property type="match status" value="1"/>
</dbReference>
<dbReference type="InterPro" id="IPR032675">
    <property type="entry name" value="LRR_dom_sf"/>
</dbReference>